<gene>
    <name evidence="15 18" type="primary">rne</name>
    <name evidence="18" type="ORF">GCM10023150_21240</name>
</gene>
<sequence length="944" mass="106340">MRRMLINATHHNEELRVAMVDGQRLYDLDIELAGREQKKGNIYKGKVTRIEPSLEAAFVDYGAERHGFLPLKEVAREYMHNPPKKGRPTIKDALKEGQEIIVQIDKEERGNKGAALTTSVSLAGSYLVLMPNNPRAGGISRRIEGEERSELKQIMGQLAVPKGMGCIVRTAGVGKSLEEINYDFGYLLEFWKNIKEVSNTRPAPFLITQESDVITRAIRDYLRPDIGEIIVDRKEVHDRIKTELGYQRPDFVNRVKFYKDEIPLFNRYQVESQIESAFQREVRLPSGGSVVFDQTEALLSIDINSAKATKGGDIEETALHTNKEAAEEIARQLRLRDIGGLIVIDFIDMGPPRNQREVEKVLKESVARDRARIQIGRISRFGLLEMSRQRLRPSLEESSQHVCPRCSGSGVIRGTDSLALSILRLMEDEAMKESTAEVQAVLPVEVATFLLNEKRRKIEQIEKRQKVRLVVVPNPHMETPHYEVLRVKGGETLEDNSYSLIGKPPETELVKSTTQPVQPLDEPALKGLKHSAPPPAPSKKPKKKPKKQKPGLFKRLWDALFGNDDKKKKGKGKKHGKNYKGKGGHGSNRKDNRNHNNRRGNYKGNRGRNDRRQDNRGQNQGKDNRNKQQDQRKQDNRQQKQGQQQKSGNRHPHNRKQGQQKQNQQQNAQQQNQQPVEQRPPRKTRAERLASVQTPASEQQNVQQQQPKAENQQQATKPQQSQEKAQQREQTKPQEKQQKRPKANPEDIMVYKAHKSLERTVNDVLKTEELPEVIDNTVETQPTPEPKPSQEAPQQEAIKQEPQEAPEAKAEDAHQEADANKEPAEVVGLEQTQDEKPTTVEAKPVEAEENTVVEKQQPEITEVSEGAVVSQEQTSQVSDSKPAQVSNGHLSTSASAPASKAITEDAIEPIAFKAQPHSFDGAITKTSDDSSREHSSSQAAKTSS</sequence>
<keyword evidence="6 15" id="KW-0819">tRNA processing</keyword>
<evidence type="ECO:0000313" key="18">
    <source>
        <dbReference type="EMBL" id="GAA4353027.1"/>
    </source>
</evidence>
<keyword evidence="13 15" id="KW-0694">RNA-binding</keyword>
<keyword evidence="3 15" id="KW-0963">Cytoplasm</keyword>
<dbReference type="InterPro" id="IPR012340">
    <property type="entry name" value="NA-bd_OB-fold"/>
</dbReference>
<keyword evidence="14 15" id="KW-0472">Membrane</keyword>
<dbReference type="NCBIfam" id="NF008074">
    <property type="entry name" value="PRK10811.1"/>
    <property type="match status" value="1"/>
</dbReference>
<feature type="compositionally biased region" description="Basic residues" evidence="16">
    <location>
        <begin position="539"/>
        <end position="549"/>
    </location>
</feature>
<feature type="binding site" evidence="15">
    <location>
        <position position="302"/>
    </location>
    <ligand>
        <name>Mg(2+)</name>
        <dbReference type="ChEBI" id="CHEBI:18420"/>
        <note>catalytic</note>
    </ligand>
</feature>
<feature type="compositionally biased region" description="Low complexity" evidence="16">
    <location>
        <begin position="659"/>
        <end position="674"/>
    </location>
</feature>
<evidence type="ECO:0000256" key="11">
    <source>
        <dbReference type="ARBA" id="ARBA00022801"/>
    </source>
</evidence>
<dbReference type="Gene3D" id="3.40.1260.20">
    <property type="entry name" value="Ribonuclease E, catalytic domain"/>
    <property type="match status" value="1"/>
</dbReference>
<keyword evidence="2 15" id="KW-1003">Cell membrane</keyword>
<dbReference type="Proteomes" id="UP001501294">
    <property type="component" value="Unassembled WGS sequence"/>
</dbReference>
<feature type="compositionally biased region" description="Basic residues" evidence="16">
    <location>
        <begin position="648"/>
        <end position="658"/>
    </location>
</feature>
<evidence type="ECO:0000256" key="13">
    <source>
        <dbReference type="ARBA" id="ARBA00022884"/>
    </source>
</evidence>
<evidence type="ECO:0000256" key="7">
    <source>
        <dbReference type="ARBA" id="ARBA00022722"/>
    </source>
</evidence>
<keyword evidence="11 15" id="KW-0378">Hydrolase</keyword>
<comment type="subunit">
    <text evidence="15">Component of the RNA degradosome, which is a multiprotein complex involved in RNA processing and mRNA degradation. Within the RNA degradosome, RNase E assembles into a homotetramer formed by a dimer of dimers.</text>
</comment>
<organism evidence="18 19">
    <name type="scientific">Kangiella taiwanensis</name>
    <dbReference type="NCBI Taxonomy" id="1079179"/>
    <lineage>
        <taxon>Bacteria</taxon>
        <taxon>Pseudomonadati</taxon>
        <taxon>Pseudomonadota</taxon>
        <taxon>Gammaproteobacteria</taxon>
        <taxon>Kangiellales</taxon>
        <taxon>Kangiellaceae</taxon>
        <taxon>Kangiella</taxon>
    </lineage>
</organism>
<evidence type="ECO:0000256" key="12">
    <source>
        <dbReference type="ARBA" id="ARBA00022842"/>
    </source>
</evidence>
<feature type="region of interest" description="Required for zinc-mediated homotetramerization and catalytic activity" evidence="15">
    <location>
        <begin position="403"/>
        <end position="406"/>
    </location>
</feature>
<comment type="function">
    <text evidence="15">Endoribonuclease that plays a central role in RNA processing and decay. Required for the maturation of 5S and 16S rRNAs and the majority of tRNAs. Also involved in the degradation of most mRNAs.</text>
</comment>
<evidence type="ECO:0000256" key="4">
    <source>
        <dbReference type="ARBA" id="ARBA00022519"/>
    </source>
</evidence>
<keyword evidence="10 15" id="KW-0255">Endonuclease</keyword>
<evidence type="ECO:0000256" key="15">
    <source>
        <dbReference type="HAMAP-Rule" id="MF_00970"/>
    </source>
</evidence>
<comment type="cofactor">
    <cofactor evidence="15">
        <name>Mg(2+)</name>
        <dbReference type="ChEBI" id="CHEBI:18420"/>
    </cofactor>
    <text evidence="15">Binds 1 Mg(2+) ion per subunit.</text>
</comment>
<dbReference type="RefSeq" id="WP_223579257.1">
    <property type="nucleotide sequence ID" value="NZ_BAABFU010000003.1"/>
</dbReference>
<feature type="compositionally biased region" description="Basic and acidic residues" evidence="16">
    <location>
        <begin position="798"/>
        <end position="824"/>
    </location>
</feature>
<evidence type="ECO:0000256" key="14">
    <source>
        <dbReference type="ARBA" id="ARBA00023136"/>
    </source>
</evidence>
<feature type="domain" description="S1 motif" evidence="17">
    <location>
        <begin position="40"/>
        <end position="119"/>
    </location>
</feature>
<feature type="compositionally biased region" description="Basic and acidic residues" evidence="16">
    <location>
        <begin position="755"/>
        <end position="769"/>
    </location>
</feature>
<keyword evidence="15" id="KW-0862">Zinc</keyword>
<keyword evidence="15" id="KW-0820">tRNA-binding</keyword>
<evidence type="ECO:0000256" key="1">
    <source>
        <dbReference type="ARBA" id="ARBA00005663"/>
    </source>
</evidence>
<keyword evidence="8 15" id="KW-0479">Metal-binding</keyword>
<feature type="region of interest" description="Disordered" evidence="16">
    <location>
        <begin position="496"/>
        <end position="944"/>
    </location>
</feature>
<feature type="compositionally biased region" description="Polar residues" evidence="16">
    <location>
        <begin position="870"/>
        <end position="896"/>
    </location>
</feature>
<keyword evidence="19" id="KW-1185">Reference proteome</keyword>
<evidence type="ECO:0000256" key="8">
    <source>
        <dbReference type="ARBA" id="ARBA00022723"/>
    </source>
</evidence>
<feature type="compositionally biased region" description="Basic and acidic residues" evidence="16">
    <location>
        <begin position="833"/>
        <end position="846"/>
    </location>
</feature>
<evidence type="ECO:0000256" key="10">
    <source>
        <dbReference type="ARBA" id="ARBA00022759"/>
    </source>
</evidence>
<dbReference type="NCBIfam" id="TIGR00757">
    <property type="entry name" value="RNaseEG"/>
    <property type="match status" value="1"/>
</dbReference>
<feature type="binding site" evidence="15">
    <location>
        <position position="406"/>
    </location>
    <ligand>
        <name>Zn(2+)</name>
        <dbReference type="ChEBI" id="CHEBI:29105"/>
        <note>ligand shared between dimeric partners</note>
    </ligand>
</feature>
<dbReference type="HAMAP" id="MF_00970">
    <property type="entry name" value="RNase_E"/>
    <property type="match status" value="1"/>
</dbReference>
<comment type="cofactor">
    <cofactor evidence="15">
        <name>Zn(2+)</name>
        <dbReference type="ChEBI" id="CHEBI:29105"/>
    </cofactor>
    <text evidence="15">Binds 2 Zn(2+) ions per homotetramer.</text>
</comment>
<evidence type="ECO:0000256" key="2">
    <source>
        <dbReference type="ARBA" id="ARBA00022475"/>
    </source>
</evidence>
<dbReference type="EC" id="3.1.26.12" evidence="15"/>
<feature type="compositionally biased region" description="Basic and acidic residues" evidence="16">
    <location>
        <begin position="725"/>
        <end position="738"/>
    </location>
</feature>
<evidence type="ECO:0000256" key="9">
    <source>
        <dbReference type="ARBA" id="ARBA00022730"/>
    </source>
</evidence>
<comment type="subcellular location">
    <subcellularLocation>
        <location evidence="15">Cytoplasm</location>
    </subcellularLocation>
    <subcellularLocation>
        <location evidence="15">Cell inner membrane</location>
        <topology evidence="15">Peripheral membrane protein</topology>
        <orientation evidence="15">Cytoplasmic side</orientation>
    </subcellularLocation>
</comment>
<comment type="similarity">
    <text evidence="15">Belongs to the RNase E/G family. RNase E subfamily.</text>
</comment>
<dbReference type="InterPro" id="IPR004659">
    <property type="entry name" value="RNase_E/G"/>
</dbReference>
<dbReference type="PANTHER" id="PTHR30001:SF1">
    <property type="entry name" value="RIBONUCLEASE E_G-LIKE PROTEIN, CHLOROPLASTIC"/>
    <property type="match status" value="1"/>
</dbReference>
<accession>A0ABP8I7J3</accession>
<dbReference type="Pfam" id="PF00575">
    <property type="entry name" value="S1"/>
    <property type="match status" value="1"/>
</dbReference>
<dbReference type="Pfam" id="PF20833">
    <property type="entry name" value="RNase_E_G_Thio"/>
    <property type="match status" value="1"/>
</dbReference>
<name>A0ABP8I7J3_9GAMM</name>
<comment type="caution">
    <text evidence="18">The sequence shown here is derived from an EMBL/GenBank/DDBJ whole genome shotgun (WGS) entry which is preliminary data.</text>
</comment>
<feature type="compositionally biased region" description="Basic residues" evidence="16">
    <location>
        <begin position="568"/>
        <end position="583"/>
    </location>
</feature>
<dbReference type="SUPFAM" id="SSF50249">
    <property type="entry name" value="Nucleic acid-binding proteins"/>
    <property type="match status" value="1"/>
</dbReference>
<dbReference type="SMART" id="SM00316">
    <property type="entry name" value="S1"/>
    <property type="match status" value="1"/>
</dbReference>
<comment type="catalytic activity">
    <reaction evidence="15">
        <text>Endonucleolytic cleavage of single-stranded RNA in A- and U-rich regions.</text>
        <dbReference type="EC" id="3.1.26.12"/>
    </reaction>
</comment>
<dbReference type="PROSITE" id="PS50126">
    <property type="entry name" value="S1"/>
    <property type="match status" value="1"/>
</dbReference>
<keyword evidence="7 15" id="KW-0540">Nuclease</keyword>
<feature type="compositionally biased region" description="Basic and acidic residues" evidence="16">
    <location>
        <begin position="926"/>
        <end position="935"/>
    </location>
</feature>
<feature type="compositionally biased region" description="Basic and acidic residues" evidence="16">
    <location>
        <begin position="622"/>
        <end position="638"/>
    </location>
</feature>
<keyword evidence="12 15" id="KW-0460">Magnesium</keyword>
<feature type="binding site" evidence="15">
    <location>
        <position position="403"/>
    </location>
    <ligand>
        <name>Zn(2+)</name>
        <dbReference type="ChEBI" id="CHEBI:29105"/>
        <note>ligand shared between dimeric partners</note>
    </ligand>
</feature>
<dbReference type="PANTHER" id="PTHR30001">
    <property type="entry name" value="RIBONUCLEASE"/>
    <property type="match status" value="1"/>
</dbReference>
<evidence type="ECO:0000256" key="5">
    <source>
        <dbReference type="ARBA" id="ARBA00022552"/>
    </source>
</evidence>
<protein>
    <recommendedName>
        <fullName evidence="15">Ribonuclease E</fullName>
        <shortName evidence="15">RNase E</shortName>
        <ecNumber evidence="15">3.1.26.12</ecNumber>
    </recommendedName>
</protein>
<feature type="compositionally biased region" description="Low complexity" evidence="16">
    <location>
        <begin position="698"/>
        <end position="724"/>
    </location>
</feature>
<feature type="binding site" evidence="15">
    <location>
        <position position="345"/>
    </location>
    <ligand>
        <name>Mg(2+)</name>
        <dbReference type="ChEBI" id="CHEBI:18420"/>
        <note>catalytic</note>
    </ligand>
</feature>
<dbReference type="Gene3D" id="2.40.50.140">
    <property type="entry name" value="Nucleic acid-binding proteins"/>
    <property type="match status" value="1"/>
</dbReference>
<dbReference type="InterPro" id="IPR028878">
    <property type="entry name" value="RNase_E"/>
</dbReference>
<proteinExistence type="inferred from homology"/>
<evidence type="ECO:0000256" key="6">
    <source>
        <dbReference type="ARBA" id="ARBA00022694"/>
    </source>
</evidence>
<keyword evidence="4 15" id="KW-0997">Cell inner membrane</keyword>
<keyword evidence="9 15" id="KW-0699">rRNA-binding</keyword>
<keyword evidence="5 15" id="KW-0698">rRNA processing</keyword>
<dbReference type="InterPro" id="IPR003029">
    <property type="entry name" value="S1_domain"/>
</dbReference>
<evidence type="ECO:0000256" key="3">
    <source>
        <dbReference type="ARBA" id="ARBA00022490"/>
    </source>
</evidence>
<evidence type="ECO:0000313" key="19">
    <source>
        <dbReference type="Proteomes" id="UP001501294"/>
    </source>
</evidence>
<evidence type="ECO:0000256" key="16">
    <source>
        <dbReference type="SAM" id="MobiDB-lite"/>
    </source>
</evidence>
<reference evidence="19" key="1">
    <citation type="journal article" date="2019" name="Int. J. Syst. Evol. Microbiol.">
        <title>The Global Catalogue of Microorganisms (GCM) 10K type strain sequencing project: providing services to taxonomists for standard genome sequencing and annotation.</title>
        <authorList>
            <consortium name="The Broad Institute Genomics Platform"/>
            <consortium name="The Broad Institute Genome Sequencing Center for Infectious Disease"/>
            <person name="Wu L."/>
            <person name="Ma J."/>
        </authorList>
    </citation>
    <scope>NUCLEOTIDE SEQUENCE [LARGE SCALE GENOMIC DNA]</scope>
    <source>
        <strain evidence="19">JCM 17727</strain>
    </source>
</reference>
<evidence type="ECO:0000259" key="17">
    <source>
        <dbReference type="PROSITE" id="PS50126"/>
    </source>
</evidence>
<dbReference type="InterPro" id="IPR019307">
    <property type="entry name" value="RNA-bd_AU-1/RNase_E/G"/>
</dbReference>
<dbReference type="InterPro" id="IPR048583">
    <property type="entry name" value="RNase_E_G_thioredoxin-like"/>
</dbReference>
<dbReference type="CDD" id="cd04453">
    <property type="entry name" value="S1_RNase_E"/>
    <property type="match status" value="1"/>
</dbReference>
<comment type="similarity">
    <text evidence="1">Belongs to the RNase E/G family. RNase G subfamily.</text>
</comment>
<dbReference type="Pfam" id="PF10150">
    <property type="entry name" value="RNase_E_G"/>
    <property type="match status" value="1"/>
</dbReference>
<dbReference type="EMBL" id="BAABFU010000003">
    <property type="protein sequence ID" value="GAA4353027.1"/>
    <property type="molecule type" value="Genomic_DNA"/>
</dbReference>